<feature type="transmembrane region" description="Helical" evidence="1">
    <location>
        <begin position="153"/>
        <end position="176"/>
    </location>
</feature>
<organism evidence="2">
    <name type="scientific">Amphimedon queenslandica</name>
    <name type="common">Sponge</name>
    <dbReference type="NCBI Taxonomy" id="400682"/>
    <lineage>
        <taxon>Eukaryota</taxon>
        <taxon>Metazoa</taxon>
        <taxon>Porifera</taxon>
        <taxon>Demospongiae</taxon>
        <taxon>Heteroscleromorpha</taxon>
        <taxon>Haplosclerida</taxon>
        <taxon>Niphatidae</taxon>
        <taxon>Amphimedon</taxon>
    </lineage>
</organism>
<evidence type="ECO:0000313" key="2">
    <source>
        <dbReference type="EnsemblMetazoa" id="Aqu2.1.44294_001"/>
    </source>
</evidence>
<dbReference type="InParanoid" id="A0A1X7VXY7"/>
<keyword evidence="1" id="KW-0812">Transmembrane</keyword>
<dbReference type="EnsemblMetazoa" id="Aqu2.1.44294_001">
    <property type="protein sequence ID" value="Aqu2.1.44294_001"/>
    <property type="gene ID" value="Aqu2.1.44294"/>
</dbReference>
<sequence>MLIHTELYTLKLTDKKASELKDQDNKLWSLRLPFSSCSISIYDVLYRRNGESGSISVLMNNQLLAYMQTPNTSHSDKLYENSGRIGTAFQQLSDNQELTLITNSIEVLRITLHIDCLGRDPGPVCSHFSSKSYTMPTTDENDPAAAKKDWTNIYVVLSIITAVFLILIVLVILALLKCDCCGTDVVSDVAKNDV</sequence>
<keyword evidence="1" id="KW-0472">Membrane</keyword>
<dbReference type="AlphaFoldDB" id="A0A1X7VXY7"/>
<reference evidence="2" key="1">
    <citation type="submission" date="2017-05" db="UniProtKB">
        <authorList>
            <consortium name="EnsemblMetazoa"/>
        </authorList>
    </citation>
    <scope>IDENTIFICATION</scope>
</reference>
<accession>A0A1X7VXY7</accession>
<proteinExistence type="predicted"/>
<keyword evidence="1" id="KW-1133">Transmembrane helix</keyword>
<protein>
    <submittedName>
        <fullName evidence="2">Uncharacterized protein</fullName>
    </submittedName>
</protein>
<name>A0A1X7VXY7_AMPQE</name>
<evidence type="ECO:0000256" key="1">
    <source>
        <dbReference type="SAM" id="Phobius"/>
    </source>
</evidence>